<dbReference type="Proteomes" id="UP000494206">
    <property type="component" value="Unassembled WGS sequence"/>
</dbReference>
<accession>A0A8S1EJS7</accession>
<evidence type="ECO:0000256" key="1">
    <source>
        <dbReference type="SAM" id="MobiDB-lite"/>
    </source>
</evidence>
<sequence>MEYEEEMQRESKNFLAKSPYEVHRSYLLDQILTALLNPFKKSLSRKFEDKNNDELLIAYCVANFKKSPFSSAQVSGDFHTLPNNVKIYILNHMLYCHCYQKDFVDDTLSPMKMRVKMIGPVSEGENNLVLNSFDNESWTDCYMEVLNGTYYECLADSKESWVAFMEMLNSSDDQNDKLVYRELKNIYKTIPNSLKTLNNAYTAQKADRAIPKRRTNAVKNKSELESLSKHRTAFNSTNGNSSRSRFNEDREKLAAKIPIIDRGIAEACAEKP</sequence>
<dbReference type="AlphaFoldDB" id="A0A8S1EJS7"/>
<evidence type="ECO:0000313" key="3">
    <source>
        <dbReference type="Proteomes" id="UP000494206"/>
    </source>
</evidence>
<name>A0A8S1EJS7_9PELO</name>
<protein>
    <submittedName>
        <fullName evidence="2">Uncharacterized protein</fullName>
    </submittedName>
</protein>
<comment type="caution">
    <text evidence="2">The sequence shown here is derived from an EMBL/GenBank/DDBJ whole genome shotgun (WGS) entry which is preliminary data.</text>
</comment>
<dbReference type="EMBL" id="CADEPM010000002">
    <property type="protein sequence ID" value="CAB3400460.1"/>
    <property type="molecule type" value="Genomic_DNA"/>
</dbReference>
<organism evidence="2 3">
    <name type="scientific">Caenorhabditis bovis</name>
    <dbReference type="NCBI Taxonomy" id="2654633"/>
    <lineage>
        <taxon>Eukaryota</taxon>
        <taxon>Metazoa</taxon>
        <taxon>Ecdysozoa</taxon>
        <taxon>Nematoda</taxon>
        <taxon>Chromadorea</taxon>
        <taxon>Rhabditida</taxon>
        <taxon>Rhabditina</taxon>
        <taxon>Rhabditomorpha</taxon>
        <taxon>Rhabditoidea</taxon>
        <taxon>Rhabditidae</taxon>
        <taxon>Peloderinae</taxon>
        <taxon>Caenorhabditis</taxon>
    </lineage>
</organism>
<evidence type="ECO:0000313" key="2">
    <source>
        <dbReference type="EMBL" id="CAB3400460.1"/>
    </source>
</evidence>
<proteinExistence type="predicted"/>
<reference evidence="2 3" key="1">
    <citation type="submission" date="2020-04" db="EMBL/GenBank/DDBJ databases">
        <authorList>
            <person name="Laetsch R D."/>
            <person name="Stevens L."/>
            <person name="Kumar S."/>
            <person name="Blaxter L. M."/>
        </authorList>
    </citation>
    <scope>NUCLEOTIDE SEQUENCE [LARGE SCALE GENOMIC DNA]</scope>
</reference>
<feature type="region of interest" description="Disordered" evidence="1">
    <location>
        <begin position="229"/>
        <end position="248"/>
    </location>
</feature>
<keyword evidence="3" id="KW-1185">Reference proteome</keyword>
<gene>
    <name evidence="2" type="ORF">CBOVIS_LOCUS3397</name>
</gene>
<feature type="compositionally biased region" description="Polar residues" evidence="1">
    <location>
        <begin position="233"/>
        <end position="244"/>
    </location>
</feature>